<dbReference type="EMBL" id="CBCJ010000201">
    <property type="protein sequence ID" value="CDA72318.1"/>
    <property type="molecule type" value="Genomic_DNA"/>
</dbReference>
<organism evidence="1 2">
    <name type="scientific">Phocaeicola coprocola CAG:162</name>
    <dbReference type="NCBI Taxonomy" id="1263040"/>
    <lineage>
        <taxon>Bacteria</taxon>
        <taxon>Pseudomonadati</taxon>
        <taxon>Bacteroidota</taxon>
        <taxon>Bacteroidia</taxon>
        <taxon>Bacteroidales</taxon>
        <taxon>Bacteroidaceae</taxon>
        <taxon>Phocaeicola</taxon>
    </lineage>
</organism>
<dbReference type="InterPro" id="IPR006597">
    <property type="entry name" value="Sel1-like"/>
</dbReference>
<dbReference type="SUPFAM" id="SSF81901">
    <property type="entry name" value="HCP-like"/>
    <property type="match status" value="1"/>
</dbReference>
<dbReference type="Pfam" id="PF08238">
    <property type="entry name" value="Sel1"/>
    <property type="match status" value="1"/>
</dbReference>
<dbReference type="Proteomes" id="UP000018362">
    <property type="component" value="Unassembled WGS sequence"/>
</dbReference>
<evidence type="ECO:0000313" key="2">
    <source>
        <dbReference type="Proteomes" id="UP000018362"/>
    </source>
</evidence>
<proteinExistence type="predicted"/>
<gene>
    <name evidence="1" type="ORF">BN509_00490</name>
</gene>
<protein>
    <submittedName>
        <fullName evidence="1">Sel1 repeat protein</fullName>
    </submittedName>
</protein>
<dbReference type="InterPro" id="IPR011990">
    <property type="entry name" value="TPR-like_helical_dom_sf"/>
</dbReference>
<sequence>MIIETSKAYGFTIGHCKSGLFNLIKNTDTDPEAAFKLGMMYLKGQNVEQNTHKAMFYLNQARNLGHGKADITFI</sequence>
<comment type="caution">
    <text evidence="1">The sequence shown here is derived from an EMBL/GenBank/DDBJ whole genome shotgun (WGS) entry which is preliminary data.</text>
</comment>
<dbReference type="AlphaFoldDB" id="R6C721"/>
<dbReference type="Gene3D" id="1.25.40.10">
    <property type="entry name" value="Tetratricopeptide repeat domain"/>
    <property type="match status" value="1"/>
</dbReference>
<dbReference type="SMART" id="SM00671">
    <property type="entry name" value="SEL1"/>
    <property type="match status" value="1"/>
</dbReference>
<reference evidence="1" key="1">
    <citation type="submission" date="2012-11" db="EMBL/GenBank/DDBJ databases">
        <title>Dependencies among metagenomic species, viruses, plasmids and units of genetic variation.</title>
        <authorList>
            <person name="Nielsen H.B."/>
            <person name="Almeida M."/>
            <person name="Juncker A.S."/>
            <person name="Rasmussen S."/>
            <person name="Li J."/>
            <person name="Sunagawa S."/>
            <person name="Plichta D."/>
            <person name="Gautier L."/>
            <person name="Le Chatelier E."/>
            <person name="Peletier E."/>
            <person name="Bonde I."/>
            <person name="Nielsen T."/>
            <person name="Manichanh C."/>
            <person name="Arumugam M."/>
            <person name="Batto J."/>
            <person name="Santos M.B.Q.D."/>
            <person name="Blom N."/>
            <person name="Borruel N."/>
            <person name="Burgdorf K.S."/>
            <person name="Boumezbeur F."/>
            <person name="Casellas F."/>
            <person name="Dore J."/>
            <person name="Guarner F."/>
            <person name="Hansen T."/>
            <person name="Hildebrand F."/>
            <person name="Kaas R.S."/>
            <person name="Kennedy S."/>
            <person name="Kristiansen K."/>
            <person name="Kultima J.R."/>
            <person name="Leonard P."/>
            <person name="Levenez F."/>
            <person name="Lund O."/>
            <person name="Moumen B."/>
            <person name="Le Paslier D."/>
            <person name="Pons N."/>
            <person name="Pedersen O."/>
            <person name="Prifti E."/>
            <person name="Qin J."/>
            <person name="Raes J."/>
            <person name="Tap J."/>
            <person name="Tims S."/>
            <person name="Ussery D.W."/>
            <person name="Yamada T."/>
            <person name="MetaHit consortium"/>
            <person name="Renault P."/>
            <person name="Sicheritz-Ponten T."/>
            <person name="Bork P."/>
            <person name="Wang J."/>
            <person name="Brunak S."/>
            <person name="Ehrlich S.D."/>
        </authorList>
    </citation>
    <scope>NUCLEOTIDE SEQUENCE [LARGE SCALE GENOMIC DNA]</scope>
</reference>
<evidence type="ECO:0000313" key="1">
    <source>
        <dbReference type="EMBL" id="CDA72318.1"/>
    </source>
</evidence>
<accession>R6C721</accession>
<name>R6C721_9BACT</name>